<protein>
    <submittedName>
        <fullName evidence="1">Uncharacterized protein</fullName>
    </submittedName>
</protein>
<organism evidence="1 2">
    <name type="scientific">Hericium alpestre</name>
    <dbReference type="NCBI Taxonomy" id="135208"/>
    <lineage>
        <taxon>Eukaryota</taxon>
        <taxon>Fungi</taxon>
        <taxon>Dikarya</taxon>
        <taxon>Basidiomycota</taxon>
        <taxon>Agaricomycotina</taxon>
        <taxon>Agaricomycetes</taxon>
        <taxon>Russulales</taxon>
        <taxon>Hericiaceae</taxon>
        <taxon>Hericium</taxon>
    </lineage>
</organism>
<comment type="caution">
    <text evidence="1">The sequence shown here is derived from an EMBL/GenBank/DDBJ whole genome shotgun (WGS) entry which is preliminary data.</text>
</comment>
<dbReference type="Proteomes" id="UP000298061">
    <property type="component" value="Unassembled WGS sequence"/>
</dbReference>
<dbReference type="STRING" id="135208.A0A4Z0A0Y0"/>
<dbReference type="EMBL" id="SFCI01000434">
    <property type="protein sequence ID" value="TFY79831.1"/>
    <property type="molecule type" value="Genomic_DNA"/>
</dbReference>
<evidence type="ECO:0000313" key="2">
    <source>
        <dbReference type="Proteomes" id="UP000298061"/>
    </source>
</evidence>
<evidence type="ECO:0000313" key="1">
    <source>
        <dbReference type="EMBL" id="TFY79831.1"/>
    </source>
</evidence>
<name>A0A4Z0A0Y0_9AGAM</name>
<dbReference type="OrthoDB" id="441444at2759"/>
<dbReference type="AlphaFoldDB" id="A0A4Z0A0Y0"/>
<gene>
    <name evidence="1" type="ORF">EWM64_g4181</name>
</gene>
<proteinExistence type="predicted"/>
<keyword evidence="2" id="KW-1185">Reference proteome</keyword>
<sequence>MTRQRNLEKRVQIQQRAEENRPHVVLGTKAGDEEKWTTSDLARVLVKPEELKPIPWGQKIPFEAKTDAEGREVLRKLQTVGGDEVVTPKAFSYGITEPEKNLLFNHLPYLNAEFRTNVARETKRVAATSGAMQVEFLKNVRQNTAKASMLARVVDLVNANKGGIMYENRRRVIEEFSEDGKKNDTGRPEVQGASVASFYLASGSYILASCPVNTSNPKLVGAS</sequence>
<reference evidence="1 2" key="1">
    <citation type="submission" date="2019-02" db="EMBL/GenBank/DDBJ databases">
        <title>Genome sequencing of the rare red list fungi Hericium alpestre (H. flagellum).</title>
        <authorList>
            <person name="Buettner E."/>
            <person name="Kellner H."/>
        </authorList>
    </citation>
    <scope>NUCLEOTIDE SEQUENCE [LARGE SCALE GENOMIC DNA]</scope>
    <source>
        <strain evidence="1 2">DSM 108284</strain>
    </source>
</reference>
<accession>A0A4Z0A0Y0</accession>